<keyword evidence="1" id="KW-1133">Transmembrane helix</keyword>
<proteinExistence type="predicted"/>
<feature type="transmembrane region" description="Helical" evidence="1">
    <location>
        <begin position="87"/>
        <end position="105"/>
    </location>
</feature>
<protein>
    <submittedName>
        <fullName evidence="2">PAP2 (Acid phosphatase) superfamily protein</fullName>
    </submittedName>
</protein>
<name>A0A3S4FVK3_SERRU</name>
<gene>
    <name evidence="2" type="ORF">NCTC9419_04417</name>
</gene>
<sequence>MDLEKPSRSLLNQSSTAKHFKNGSIYSLTPSFYRWQVFGLIVSGLLFLWLSRDERLDWAISNMWFDSASGHFPWQHNVWLDAINHRLLKIGVIAASVLTLLWGIYRRHARLILCMLLVGVGRWWSAC</sequence>
<dbReference type="AlphaFoldDB" id="A0A3S4FVK3"/>
<evidence type="ECO:0000313" key="3">
    <source>
        <dbReference type="Proteomes" id="UP000271603"/>
    </source>
</evidence>
<evidence type="ECO:0000256" key="1">
    <source>
        <dbReference type="SAM" id="Phobius"/>
    </source>
</evidence>
<keyword evidence="1" id="KW-0472">Membrane</keyword>
<accession>A0A3S4FVK3</accession>
<evidence type="ECO:0000313" key="2">
    <source>
        <dbReference type="EMBL" id="VEA72801.1"/>
    </source>
</evidence>
<dbReference type="EMBL" id="LR134155">
    <property type="protein sequence ID" value="VEA72801.1"/>
    <property type="molecule type" value="Genomic_DNA"/>
</dbReference>
<reference evidence="2 3" key="1">
    <citation type="submission" date="2018-12" db="EMBL/GenBank/DDBJ databases">
        <authorList>
            <consortium name="Pathogen Informatics"/>
        </authorList>
    </citation>
    <scope>NUCLEOTIDE SEQUENCE [LARGE SCALE GENOMIC DNA]</scope>
    <source>
        <strain evidence="2 3">NCTC9419</strain>
    </source>
</reference>
<dbReference type="Proteomes" id="UP000271603">
    <property type="component" value="Chromosome"/>
</dbReference>
<organism evidence="2 3">
    <name type="scientific">Serratia rubidaea</name>
    <name type="common">Serratia marinorubra</name>
    <dbReference type="NCBI Taxonomy" id="61652"/>
    <lineage>
        <taxon>Bacteria</taxon>
        <taxon>Pseudomonadati</taxon>
        <taxon>Pseudomonadota</taxon>
        <taxon>Gammaproteobacteria</taxon>
        <taxon>Enterobacterales</taxon>
        <taxon>Yersiniaceae</taxon>
        <taxon>Serratia</taxon>
    </lineage>
</organism>
<feature type="transmembrane region" description="Helical" evidence="1">
    <location>
        <begin position="32"/>
        <end position="50"/>
    </location>
</feature>
<keyword evidence="1" id="KW-0812">Transmembrane</keyword>